<comment type="caution">
    <text evidence="2">The sequence shown here is derived from an EMBL/GenBank/DDBJ whole genome shotgun (WGS) entry which is preliminary data.</text>
</comment>
<dbReference type="InterPro" id="IPR016181">
    <property type="entry name" value="Acyl_CoA_acyltransferase"/>
</dbReference>
<dbReference type="Proteomes" id="UP000320042">
    <property type="component" value="Unassembled WGS sequence"/>
</dbReference>
<organism evidence="2 3">
    <name type="scientific">Mucilaginibacter pallidiroseus</name>
    <dbReference type="NCBI Taxonomy" id="2599295"/>
    <lineage>
        <taxon>Bacteria</taxon>
        <taxon>Pseudomonadati</taxon>
        <taxon>Bacteroidota</taxon>
        <taxon>Sphingobacteriia</taxon>
        <taxon>Sphingobacteriales</taxon>
        <taxon>Sphingobacteriaceae</taxon>
        <taxon>Mucilaginibacter</taxon>
    </lineage>
</organism>
<dbReference type="OrthoDB" id="1178186at2"/>
<evidence type="ECO:0000259" key="1">
    <source>
        <dbReference type="PROSITE" id="PS51186"/>
    </source>
</evidence>
<gene>
    <name evidence="2" type="ORF">FPZ43_10430</name>
</gene>
<sequence>MLSIEQITPQLTWQLRRDVLYPGKYKHDMEMEEDNEGYHFGAFTDNKLVAVISLFKHSDHHWQFRKFAVSEVLQGTGIGTQLLNYITNFVLNEGGQLLYCHARLSAIGFYEKHGYKQVGDVFNKGGIDFIRMEICL</sequence>
<dbReference type="GO" id="GO:0016747">
    <property type="term" value="F:acyltransferase activity, transferring groups other than amino-acyl groups"/>
    <property type="evidence" value="ECO:0007669"/>
    <property type="project" value="InterPro"/>
</dbReference>
<keyword evidence="3" id="KW-1185">Reference proteome</keyword>
<keyword evidence="2" id="KW-0808">Transferase</keyword>
<reference evidence="2 3" key="1">
    <citation type="submission" date="2019-07" db="EMBL/GenBank/DDBJ databases">
        <authorList>
            <person name="Kim J."/>
        </authorList>
    </citation>
    <scope>NUCLEOTIDE SEQUENCE [LARGE SCALE GENOMIC DNA]</scope>
    <source>
        <strain evidence="3">dk17</strain>
    </source>
</reference>
<accession>A0A563UDK0</accession>
<name>A0A563UDK0_9SPHI</name>
<evidence type="ECO:0000313" key="3">
    <source>
        <dbReference type="Proteomes" id="UP000320042"/>
    </source>
</evidence>
<dbReference type="SUPFAM" id="SSF55729">
    <property type="entry name" value="Acyl-CoA N-acyltransferases (Nat)"/>
    <property type="match status" value="1"/>
</dbReference>
<dbReference type="AlphaFoldDB" id="A0A563UDK0"/>
<proteinExistence type="predicted"/>
<dbReference type="Gene3D" id="3.40.630.30">
    <property type="match status" value="1"/>
</dbReference>
<protein>
    <submittedName>
        <fullName evidence="2">GNAT family N-acetyltransferase</fullName>
    </submittedName>
</protein>
<dbReference type="CDD" id="cd04301">
    <property type="entry name" value="NAT_SF"/>
    <property type="match status" value="1"/>
</dbReference>
<evidence type="ECO:0000313" key="2">
    <source>
        <dbReference type="EMBL" id="TWR29363.1"/>
    </source>
</evidence>
<dbReference type="Pfam" id="PF13673">
    <property type="entry name" value="Acetyltransf_10"/>
    <property type="match status" value="1"/>
</dbReference>
<dbReference type="EMBL" id="VOEJ01000004">
    <property type="protein sequence ID" value="TWR29363.1"/>
    <property type="molecule type" value="Genomic_DNA"/>
</dbReference>
<feature type="domain" description="N-acetyltransferase" evidence="1">
    <location>
        <begin position="1"/>
        <end position="136"/>
    </location>
</feature>
<dbReference type="InterPro" id="IPR000182">
    <property type="entry name" value="GNAT_dom"/>
</dbReference>
<dbReference type="PROSITE" id="PS51186">
    <property type="entry name" value="GNAT"/>
    <property type="match status" value="1"/>
</dbReference>
<dbReference type="RefSeq" id="WP_146381852.1">
    <property type="nucleotide sequence ID" value="NZ_VOEJ01000004.1"/>
</dbReference>